<name>A0A853F010_9GAMM</name>
<reference evidence="2 3" key="1">
    <citation type="submission" date="2020-05" db="EMBL/GenBank/DDBJ databases">
        <title>Horizontal transmission and recombination maintain forever young bacterial symbiont genomes.</title>
        <authorList>
            <person name="Russell S.L."/>
            <person name="Pepper-Tunick E."/>
            <person name="Svedberg J."/>
            <person name="Byrne A."/>
            <person name="Ruelas Castillo J."/>
            <person name="Vollmers C."/>
            <person name="Beinart R.A."/>
            <person name="Corbett-Detig R."/>
        </authorList>
    </citation>
    <scope>NUCLEOTIDE SEQUENCE [LARGE SCALE GENOMIC DNA]</scope>
    <source>
        <strain evidence="2">455</strain>
    </source>
</reference>
<proteinExistence type="predicted"/>
<dbReference type="Proteomes" id="UP000568751">
    <property type="component" value="Unassembled WGS sequence"/>
</dbReference>
<evidence type="ECO:0000313" key="3">
    <source>
        <dbReference type="Proteomes" id="UP000568751"/>
    </source>
</evidence>
<dbReference type="AlphaFoldDB" id="A0A853F010"/>
<dbReference type="EMBL" id="JACCHT010000001">
    <property type="protein sequence ID" value="NYT27154.1"/>
    <property type="molecule type" value="Genomic_DNA"/>
</dbReference>
<comment type="caution">
    <text evidence="2">The sequence shown here is derived from an EMBL/GenBank/DDBJ whole genome shotgun (WGS) entry which is preliminary data.</text>
</comment>
<dbReference type="Pfam" id="PF05594">
    <property type="entry name" value="Fil_haemagg"/>
    <property type="match status" value="4"/>
</dbReference>
<accession>A0A853F010</accession>
<gene>
    <name evidence="2" type="ORF">H0A76_04210</name>
</gene>
<feature type="compositionally biased region" description="Low complexity" evidence="1">
    <location>
        <begin position="874"/>
        <end position="905"/>
    </location>
</feature>
<evidence type="ECO:0000313" key="2">
    <source>
        <dbReference type="EMBL" id="NYT27154.1"/>
    </source>
</evidence>
<dbReference type="InterPro" id="IPR010069">
    <property type="entry name" value="CdiA_FHA1_rpt"/>
</dbReference>
<evidence type="ECO:0000256" key="1">
    <source>
        <dbReference type="SAM" id="MobiDB-lite"/>
    </source>
</evidence>
<dbReference type="InterPro" id="IPR008619">
    <property type="entry name" value="Filamentous_hemagglutn_rpt"/>
</dbReference>
<feature type="region of interest" description="Disordered" evidence="1">
    <location>
        <begin position="874"/>
        <end position="935"/>
    </location>
</feature>
<dbReference type="NCBIfam" id="TIGR01731">
    <property type="entry name" value="fil_hemag_20aa"/>
    <property type="match status" value="9"/>
</dbReference>
<protein>
    <submittedName>
        <fullName evidence="2">Uncharacterized protein</fullName>
    </submittedName>
</protein>
<organism evidence="2 3">
    <name type="scientific">Candidatus Thiodubiliella endoseptemdiera</name>
    <dbReference type="NCBI Taxonomy" id="2738886"/>
    <lineage>
        <taxon>Bacteria</taxon>
        <taxon>Pseudomonadati</taxon>
        <taxon>Pseudomonadota</taxon>
        <taxon>Gammaproteobacteria</taxon>
        <taxon>Candidatus Pseudothioglobaceae</taxon>
        <taxon>Candidatus Thiodubiliella</taxon>
    </lineage>
</organism>
<sequence length="935" mass="101914">MKLDNQTDSSIVAGNNLNIKKSLDSIDNTKTNLITNAGTLHANNNQSIFANTLNNSGDITATNELNITATNITTTGANTKISANNTNITTNNLSITDTALLAVNNMILSISNLFTNRGTTQSNQALTLSAKTLDNQQYIIANNATLTTEDITNSGTIHAKNNLTIATNNLDNNNQISSDNTLSITSVNDIDNQNSKIIALGDITIKANNFNNQNAKLIAYGASNVDIEQNIDNTNGDISAKSMILDTDSIDVNNSKIYANKDLKIIIPHLNNTVGSNIGSGGDLTIDAKDYITNNAELTANGNFDLITQGDLTNNNLISSEGALTINADNLTNNKTISGGTGNSNINITGDVINHSRISSKENLNVTAQNITNNGFFNAAQDLTLTTSNNLTNNQTLFSGNDMKLYVANELNNTEDANIFAFNNLTIAKDADNNKTNKVINDKATIQTYQGDIDVYAKSLENKAKQAQIGTTDAVSSSITLYYGYYGASDVKTKWGKPIASLAYTDQAIALAKIKQIEKGNYYNIYTTNENICVNDGCTINGIFYDKSEINASSRVVKGDTIFDTYTVYSYSYKDRSNQADSLVKHTSYTTDAVIEELDKYYEKYGLNVASSHIPEERNDEYTIPAYTIYYFTDVPKHGIIQQATVNIKEDYLINQPEKKAQLSSGGNLNINVDKIDNYLSEISARNDINFNSNEVNNVGDRLYRYNKKTGQYYYCYHNCSSWIYSPDYTWADLPSSTSREVLRILPSTIQAGGSITGNINNLNNGNINSGVSVSTIPSQTQTTTTTANTQSIAQQNNNVNVQTVTTQTQTTNTQAVTNTAINTQTQTTNQKAVTKDEVNTQTQTTNTQAVTNTAINTQTQTTNQKAVTKDKVNTQTQTTDTQAVANNKVDTQTQTTNTQSTNPTIVTKPHYPSLYPLAPQVYSSNPKTHKQTTS</sequence>